<name>A0A841C0E4_9ACTN</name>
<dbReference type="EMBL" id="JACHMN010000003">
    <property type="protein sequence ID" value="MBB5872420.1"/>
    <property type="molecule type" value="Genomic_DNA"/>
</dbReference>
<dbReference type="Proteomes" id="UP000587527">
    <property type="component" value="Unassembled WGS sequence"/>
</dbReference>
<protein>
    <submittedName>
        <fullName evidence="1">Transcriptional regulator with XRE-family HTH domain</fullName>
    </submittedName>
</protein>
<sequence>MVESMGAGATEFSGSLRAAIQRSGLSLDDLARRLRERETPLSASTISYWQTGATQPERLGSLAALAALEEILGVPSGALAALVGPRRPRGSWLPKFNTNLRYDAFWYHPESVLRVLAKVDATPDDLAQPLKLSQSVAYRIDAQGCEESIHVRRIVRADRDDTRRVIFVSRCATLPQPPTVTFAEGCRPARFRADVPSSTCVFEFLLDYPLAAGELAMIEFGLRYPPGQHQNYIRLEISRPSRDLTLQVSFDPSRVPARCYSHYQPRNTLPVQRIREAEIARPPHTIQFITLDPTPGAYGVTWEW</sequence>
<dbReference type="GO" id="GO:0003677">
    <property type="term" value="F:DNA binding"/>
    <property type="evidence" value="ECO:0007669"/>
    <property type="project" value="InterPro"/>
</dbReference>
<evidence type="ECO:0000313" key="1">
    <source>
        <dbReference type="EMBL" id="MBB5872420.1"/>
    </source>
</evidence>
<keyword evidence="2" id="KW-1185">Reference proteome</keyword>
<dbReference type="InterPro" id="IPR010982">
    <property type="entry name" value="Lambda_DNA-bd_dom_sf"/>
</dbReference>
<dbReference type="CDD" id="cd00093">
    <property type="entry name" value="HTH_XRE"/>
    <property type="match status" value="1"/>
</dbReference>
<accession>A0A841C0E4</accession>
<dbReference type="InterPro" id="IPR001387">
    <property type="entry name" value="Cro/C1-type_HTH"/>
</dbReference>
<comment type="caution">
    <text evidence="1">The sequence shown here is derived from an EMBL/GenBank/DDBJ whole genome shotgun (WGS) entry which is preliminary data.</text>
</comment>
<evidence type="ECO:0000313" key="2">
    <source>
        <dbReference type="Proteomes" id="UP000587527"/>
    </source>
</evidence>
<proteinExistence type="predicted"/>
<dbReference type="AlphaFoldDB" id="A0A841C0E4"/>
<dbReference type="Gene3D" id="1.10.260.40">
    <property type="entry name" value="lambda repressor-like DNA-binding domains"/>
    <property type="match status" value="1"/>
</dbReference>
<reference evidence="1 2" key="1">
    <citation type="submission" date="2020-08" db="EMBL/GenBank/DDBJ databases">
        <title>Sequencing the genomes of 1000 actinobacteria strains.</title>
        <authorList>
            <person name="Klenk H.-P."/>
        </authorList>
    </citation>
    <scope>NUCLEOTIDE SEQUENCE [LARGE SCALE GENOMIC DNA]</scope>
    <source>
        <strain evidence="1 2">DSM 45362</strain>
    </source>
</reference>
<gene>
    <name evidence="1" type="ORF">F4553_005854</name>
</gene>
<organism evidence="1 2">
    <name type="scientific">Allocatelliglobosispora scoriae</name>
    <dbReference type="NCBI Taxonomy" id="643052"/>
    <lineage>
        <taxon>Bacteria</taxon>
        <taxon>Bacillati</taxon>
        <taxon>Actinomycetota</taxon>
        <taxon>Actinomycetes</taxon>
        <taxon>Micromonosporales</taxon>
        <taxon>Micromonosporaceae</taxon>
        <taxon>Allocatelliglobosispora</taxon>
    </lineage>
</organism>
<dbReference type="RefSeq" id="WP_221470523.1">
    <property type="nucleotide sequence ID" value="NZ_JACHMN010000003.1"/>
</dbReference>